<reference evidence="1 2" key="1">
    <citation type="submission" date="2016-01" db="EMBL/GenBank/DDBJ databases">
        <authorList>
            <person name="Oliw E.H."/>
        </authorList>
    </citation>
    <scope>NUCLEOTIDE SEQUENCE [LARGE SCALE GENOMIC DNA]</scope>
    <source>
        <strain evidence="1 2">CMW7756B</strain>
    </source>
</reference>
<dbReference type="InterPro" id="IPR011697">
    <property type="entry name" value="Peptidase_C26"/>
</dbReference>
<dbReference type="RefSeq" id="WP_060807739.1">
    <property type="nucleotide sequence ID" value="NZ_JAJCLE010000002.1"/>
</dbReference>
<protein>
    <submittedName>
        <fullName evidence="1">Peptidase C26</fullName>
    </submittedName>
</protein>
<evidence type="ECO:0000313" key="1">
    <source>
        <dbReference type="EMBL" id="KXA62819.1"/>
    </source>
</evidence>
<dbReference type="PANTHER" id="PTHR43235:SF1">
    <property type="entry name" value="GLUTAMINE AMIDOTRANSFERASE PB2B2.05-RELATED"/>
    <property type="match status" value="1"/>
</dbReference>
<organism evidence="1">
    <name type="scientific">Veillonella atypica</name>
    <dbReference type="NCBI Taxonomy" id="39777"/>
    <lineage>
        <taxon>Bacteria</taxon>
        <taxon>Bacillati</taxon>
        <taxon>Bacillota</taxon>
        <taxon>Negativicutes</taxon>
        <taxon>Veillonellales</taxon>
        <taxon>Veillonellaceae</taxon>
        <taxon>Veillonella</taxon>
    </lineage>
</organism>
<dbReference type="PROSITE" id="PS51273">
    <property type="entry name" value="GATASE_TYPE_1"/>
    <property type="match status" value="1"/>
</dbReference>
<dbReference type="InterPro" id="IPR029062">
    <property type="entry name" value="Class_I_gatase-like"/>
</dbReference>
<dbReference type="PANTHER" id="PTHR43235">
    <property type="entry name" value="GLUTAMINE AMIDOTRANSFERASE PB2B2.05-RELATED"/>
    <property type="match status" value="1"/>
</dbReference>
<dbReference type="EMBL" id="LRQT01000079">
    <property type="protein sequence ID" value="KXA62819.1"/>
    <property type="molecule type" value="Genomic_DNA"/>
</dbReference>
<proteinExistence type="predicted"/>
<gene>
    <name evidence="1" type="ORF">HMPREF3233_01382</name>
</gene>
<dbReference type="GO" id="GO:0006598">
    <property type="term" value="P:polyamine catabolic process"/>
    <property type="evidence" value="ECO:0007669"/>
    <property type="project" value="TreeGrafter"/>
</dbReference>
<dbReference type="FunFam" id="3.40.50.880:FF:000030">
    <property type="entry name" value="Gamma-glutamyl-gamma-aminobutyrate hydrolase PuuD"/>
    <property type="match status" value="1"/>
</dbReference>
<dbReference type="GO" id="GO:0033969">
    <property type="term" value="F:gamma-glutamyl-gamma-aminobutyrate hydrolase activity"/>
    <property type="evidence" value="ECO:0007669"/>
    <property type="project" value="TreeGrafter"/>
</dbReference>
<accession>A0A133S2Y0</accession>
<dbReference type="Pfam" id="PF07722">
    <property type="entry name" value="Peptidase_C26"/>
    <property type="match status" value="1"/>
</dbReference>
<dbReference type="PATRIC" id="fig|39777.7.peg.1347"/>
<dbReference type="AlphaFoldDB" id="A0A133S2Y0"/>
<sequence>MKKPLIGISGNTLRDNSGAYVDLIRSYVNQDYVRSIEEAGGIPIIIPFTENLEQAKETINIVDGLLLTGGHDVYPLNYGEEPLRGIGDVFPERDQFDFALLAAAEARNIPVFAICRGCQIVNVYRGGSLYQDLPYDENCTIKHSQNQTPALPTHTVEIEPDSKLAKIIGTTTWITNSHHHQTCRNIGESLVVTGRAKDGTVEALEDTSRPWFVATQFHPEMMHVKDVHAKTLFKAFVDATKEAN</sequence>
<dbReference type="SUPFAM" id="SSF52317">
    <property type="entry name" value="Class I glutamine amidotransferase-like"/>
    <property type="match status" value="1"/>
</dbReference>
<comment type="caution">
    <text evidence="1">The sequence shown here is derived from an EMBL/GenBank/DDBJ whole genome shotgun (WGS) entry which is preliminary data.</text>
</comment>
<dbReference type="Proteomes" id="UP000070226">
    <property type="component" value="Unassembled WGS sequence"/>
</dbReference>
<dbReference type="STRING" id="39777.B7L28_05715"/>
<dbReference type="Gene3D" id="3.40.50.880">
    <property type="match status" value="1"/>
</dbReference>
<name>A0A133S2Y0_9FIRM</name>
<evidence type="ECO:0000313" key="2">
    <source>
        <dbReference type="Proteomes" id="UP000070226"/>
    </source>
</evidence>
<dbReference type="CDD" id="cd01745">
    <property type="entry name" value="GATase1_2"/>
    <property type="match status" value="1"/>
</dbReference>
<dbReference type="InterPro" id="IPR044668">
    <property type="entry name" value="PuuD-like"/>
</dbReference>
<dbReference type="GO" id="GO:0005829">
    <property type="term" value="C:cytosol"/>
    <property type="evidence" value="ECO:0007669"/>
    <property type="project" value="TreeGrafter"/>
</dbReference>